<dbReference type="NCBIfam" id="TIGR00199">
    <property type="entry name" value="PncC_domain"/>
    <property type="match status" value="1"/>
</dbReference>
<dbReference type="InterPro" id="IPR036653">
    <property type="entry name" value="CinA-like_C"/>
</dbReference>
<gene>
    <name evidence="2" type="ORF">JJB79_02760</name>
</gene>
<keyword evidence="3" id="KW-1185">Reference proteome</keyword>
<feature type="domain" description="CinA C-terminal" evidence="1">
    <location>
        <begin position="9"/>
        <end position="158"/>
    </location>
</feature>
<organism evidence="2 3">
    <name type="scientific">Pantoea eucrina</name>
    <dbReference type="NCBI Taxonomy" id="472693"/>
    <lineage>
        <taxon>Bacteria</taxon>
        <taxon>Pseudomonadati</taxon>
        <taxon>Pseudomonadota</taxon>
        <taxon>Gammaproteobacteria</taxon>
        <taxon>Enterobacterales</taxon>
        <taxon>Erwiniaceae</taxon>
        <taxon>Pantoea</taxon>
    </lineage>
</organism>
<dbReference type="SUPFAM" id="SSF142433">
    <property type="entry name" value="CinA-like"/>
    <property type="match status" value="1"/>
</dbReference>
<comment type="caution">
    <text evidence="2">The sequence shown here is derived from an EMBL/GenBank/DDBJ whole genome shotgun (WGS) entry which is preliminary data.</text>
</comment>
<proteinExistence type="predicted"/>
<protein>
    <submittedName>
        <fullName evidence="2">CinA family protein</fullName>
    </submittedName>
</protein>
<reference evidence="2 3" key="1">
    <citation type="submission" date="2021-01" db="EMBL/GenBank/DDBJ databases">
        <title>Complete genome sequence of Pantoea eucrina OB49, a heavy metal tolerant bacterium with PGPR potential isolated from wheat in Algeria.</title>
        <authorList>
            <person name="Lekired A."/>
            <person name="Ouzari I.H."/>
        </authorList>
    </citation>
    <scope>NUCLEOTIDE SEQUENCE [LARGE SCALE GENOMIC DNA]</scope>
    <source>
        <strain evidence="2 3">OB49</strain>
    </source>
</reference>
<dbReference type="RefSeq" id="WP_039383954.1">
    <property type="nucleotide sequence ID" value="NZ_CP083448.1"/>
</dbReference>
<dbReference type="Pfam" id="PF02464">
    <property type="entry name" value="CinA"/>
    <property type="match status" value="1"/>
</dbReference>
<dbReference type="InterPro" id="IPR008136">
    <property type="entry name" value="CinA_C"/>
</dbReference>
<dbReference type="Proteomes" id="UP000809137">
    <property type="component" value="Unassembled WGS sequence"/>
</dbReference>
<evidence type="ECO:0000259" key="1">
    <source>
        <dbReference type="Pfam" id="PF02464"/>
    </source>
</evidence>
<dbReference type="EMBL" id="JAFCXS010000001">
    <property type="protein sequence ID" value="MBM0746347.1"/>
    <property type="molecule type" value="Genomic_DNA"/>
</dbReference>
<dbReference type="GeneID" id="84691047"/>
<sequence length="171" mass="18005">MNRELIETATILGDLLLERKLTVTTAESCTSGWVGSTLAAVGQSSQFYSSGFITYTDQAKHRVLNVSEETLARDSAVSEAAVREMAAGAKALSGDDSSIAVSGYAGPDGGEDGTPAGTVWFAWGLPDGTIQTCCQRFSGESEEVVRQATKYSLEQLTARLQALLSQSAPDS</sequence>
<evidence type="ECO:0000313" key="3">
    <source>
        <dbReference type="Proteomes" id="UP000809137"/>
    </source>
</evidence>
<accession>A0ABS1Z1S3</accession>
<name>A0ABS1Z1S3_9GAMM</name>
<dbReference type="Gene3D" id="3.90.950.20">
    <property type="entry name" value="CinA-like"/>
    <property type="match status" value="1"/>
</dbReference>
<evidence type="ECO:0000313" key="2">
    <source>
        <dbReference type="EMBL" id="MBM0746347.1"/>
    </source>
</evidence>